<comment type="caution">
    <text evidence="2">The sequence shown here is derived from an EMBL/GenBank/DDBJ whole genome shotgun (WGS) entry which is preliminary data.</text>
</comment>
<dbReference type="Proteomes" id="UP000593567">
    <property type="component" value="Unassembled WGS sequence"/>
</dbReference>
<organism evidence="2 3">
    <name type="scientific">Bugula neritina</name>
    <name type="common">Brown bryozoan</name>
    <name type="synonym">Sertularia neritina</name>
    <dbReference type="NCBI Taxonomy" id="10212"/>
    <lineage>
        <taxon>Eukaryota</taxon>
        <taxon>Metazoa</taxon>
        <taxon>Spiralia</taxon>
        <taxon>Lophotrochozoa</taxon>
        <taxon>Bryozoa</taxon>
        <taxon>Gymnolaemata</taxon>
        <taxon>Cheilostomatida</taxon>
        <taxon>Flustrina</taxon>
        <taxon>Buguloidea</taxon>
        <taxon>Bugulidae</taxon>
        <taxon>Bugula</taxon>
    </lineage>
</organism>
<protein>
    <submittedName>
        <fullName evidence="2">TBC1D30</fullName>
    </submittedName>
</protein>
<feature type="compositionally biased region" description="Polar residues" evidence="1">
    <location>
        <begin position="178"/>
        <end position="188"/>
    </location>
</feature>
<sequence>MHTFGHIQARNVTVSVNVYLKGSAENTNDTENYKSCDTDTSASLSINGSSCSIETQELHNLNLDYDNSYQNDHHESSSSSGVTGKATFGCDAEANKEIHTGNQAPALEQLQWHFDGSCRGSEKLSSYLTTNNTTQHGSEAYEYSFSNKPVAAQGVTNGVISNSHKSKELDLLEGSHNHLPSSISSTTELTDDEASSTSTVSRGMHSPSDLELDAQSAISQVPSEAMCSAEEDNTSCSSFTPPSRSRRRNMKQQSKSSFDELLFDLYDKSGGSSIRLSISSSVDGSSTDCSSVSEGIHTNEPQRVSHTSTTLQKLGVEELKELMLDLSNKVNQKNTQLVKCLRNRERHRNRAAKHFDMVTAIIQAWSTKSSADAKMKFTIEPPAGDANFAQWKDAITSLVRRPVGLPSHFRSSIWLSLATRYIKDLRIDWNKVLQFAFNDKCNPDDDALGAQIVKDLHRTGCSNIQWYRK</sequence>
<dbReference type="GO" id="GO:0005783">
    <property type="term" value="C:endoplasmic reticulum"/>
    <property type="evidence" value="ECO:0007669"/>
    <property type="project" value="TreeGrafter"/>
</dbReference>
<feature type="region of interest" description="Disordered" evidence="1">
    <location>
        <begin position="175"/>
        <end position="254"/>
    </location>
</feature>
<dbReference type="AlphaFoldDB" id="A0A7J7IZP0"/>
<keyword evidence="3" id="KW-1185">Reference proteome</keyword>
<accession>A0A7J7IZP0</accession>
<gene>
    <name evidence="2" type="ORF">EB796_022776</name>
</gene>
<evidence type="ECO:0000256" key="1">
    <source>
        <dbReference type="SAM" id="MobiDB-lite"/>
    </source>
</evidence>
<dbReference type="PANTHER" id="PTHR13399">
    <property type="entry name" value="TRANSLOCON-ASSOCIATED PROTEIN TRAP , GAMMA SUBUNIT"/>
    <property type="match status" value="1"/>
</dbReference>
<dbReference type="EMBL" id="VXIV02003269">
    <property type="protein sequence ID" value="KAF6018891.1"/>
    <property type="molecule type" value="Genomic_DNA"/>
</dbReference>
<dbReference type="OrthoDB" id="289721at2759"/>
<evidence type="ECO:0000313" key="2">
    <source>
        <dbReference type="EMBL" id="KAF6018891.1"/>
    </source>
</evidence>
<dbReference type="PANTHER" id="PTHR13399:SF2">
    <property type="entry name" value="TRANSLOCON-ASSOCIATED PROTEIN SUBUNIT GAMMA"/>
    <property type="match status" value="1"/>
</dbReference>
<name>A0A7J7IZP0_BUGNE</name>
<feature type="compositionally biased region" description="Low complexity" evidence="1">
    <location>
        <begin position="234"/>
        <end position="243"/>
    </location>
</feature>
<proteinExistence type="predicted"/>
<reference evidence="2" key="1">
    <citation type="submission" date="2020-06" db="EMBL/GenBank/DDBJ databases">
        <title>Draft genome of Bugula neritina, a colonial animal packing powerful symbionts and potential medicines.</title>
        <authorList>
            <person name="Rayko M."/>
        </authorList>
    </citation>
    <scope>NUCLEOTIDE SEQUENCE [LARGE SCALE GENOMIC DNA]</scope>
    <source>
        <strain evidence="2">Kwan_BN1</strain>
    </source>
</reference>
<evidence type="ECO:0000313" key="3">
    <source>
        <dbReference type="Proteomes" id="UP000593567"/>
    </source>
</evidence>